<keyword evidence="2" id="KW-1185">Reference proteome</keyword>
<dbReference type="Proteomes" id="UP000887116">
    <property type="component" value="Unassembled WGS sequence"/>
</dbReference>
<sequence length="125" mass="14201">MKPLRNDLRIVLLFRSRSHLLGPVDRREDAFYGIDYSSHSLKTISLTYLTTSFAPLSFLSTHLKGMRAGSFLEVSSCSMEYACERNLKNFSINELKLKEESTKGEKEGLIIDIIFTVLSSEGYEP</sequence>
<protein>
    <submittedName>
        <fullName evidence="1">Uncharacterized protein</fullName>
    </submittedName>
</protein>
<dbReference type="AlphaFoldDB" id="A0A8X6J036"/>
<dbReference type="EMBL" id="BMAO01013076">
    <property type="protein sequence ID" value="GFQ86100.1"/>
    <property type="molecule type" value="Genomic_DNA"/>
</dbReference>
<evidence type="ECO:0000313" key="1">
    <source>
        <dbReference type="EMBL" id="GFQ86100.1"/>
    </source>
</evidence>
<gene>
    <name evidence="1" type="ORF">TNCT_309841</name>
</gene>
<reference evidence="1" key="1">
    <citation type="submission" date="2020-07" db="EMBL/GenBank/DDBJ databases">
        <title>Multicomponent nature underlies the extraordinary mechanical properties of spider dragline silk.</title>
        <authorList>
            <person name="Kono N."/>
            <person name="Nakamura H."/>
            <person name="Mori M."/>
            <person name="Yoshida Y."/>
            <person name="Ohtoshi R."/>
            <person name="Malay A.D."/>
            <person name="Moran D.A.P."/>
            <person name="Tomita M."/>
            <person name="Numata K."/>
            <person name="Arakawa K."/>
        </authorList>
    </citation>
    <scope>NUCLEOTIDE SEQUENCE</scope>
</reference>
<organism evidence="1 2">
    <name type="scientific">Trichonephila clavata</name>
    <name type="common">Joro spider</name>
    <name type="synonym">Nephila clavata</name>
    <dbReference type="NCBI Taxonomy" id="2740835"/>
    <lineage>
        <taxon>Eukaryota</taxon>
        <taxon>Metazoa</taxon>
        <taxon>Ecdysozoa</taxon>
        <taxon>Arthropoda</taxon>
        <taxon>Chelicerata</taxon>
        <taxon>Arachnida</taxon>
        <taxon>Araneae</taxon>
        <taxon>Araneomorphae</taxon>
        <taxon>Entelegynae</taxon>
        <taxon>Araneoidea</taxon>
        <taxon>Nephilidae</taxon>
        <taxon>Trichonephila</taxon>
    </lineage>
</organism>
<name>A0A8X6J036_TRICU</name>
<accession>A0A8X6J036</accession>
<evidence type="ECO:0000313" key="2">
    <source>
        <dbReference type="Proteomes" id="UP000887116"/>
    </source>
</evidence>
<comment type="caution">
    <text evidence="1">The sequence shown here is derived from an EMBL/GenBank/DDBJ whole genome shotgun (WGS) entry which is preliminary data.</text>
</comment>
<proteinExistence type="predicted"/>